<accession>A0A1C3XUM1</accession>
<comment type="function">
    <text evidence="1 6">Required for the transposition of the insertion element.</text>
</comment>
<gene>
    <name evidence="7" type="ORF">GA0061098_106017</name>
</gene>
<dbReference type="InterPro" id="IPR001207">
    <property type="entry name" value="Transposase_mutator"/>
</dbReference>
<evidence type="ECO:0000256" key="6">
    <source>
        <dbReference type="RuleBase" id="RU365089"/>
    </source>
</evidence>
<dbReference type="AlphaFoldDB" id="A0A1C3XUM1"/>
<evidence type="ECO:0000256" key="4">
    <source>
        <dbReference type="ARBA" id="ARBA00023125"/>
    </source>
</evidence>
<sequence length="75" mass="8723">MYLAGISVRRVEDITEALWGTRVSPSTVSNLNKKIYTNIEAWRNRWIEGEHPYLYLYGIVMKRAAGLVRFAMSRC</sequence>
<evidence type="ECO:0000256" key="3">
    <source>
        <dbReference type="ARBA" id="ARBA00022578"/>
    </source>
</evidence>
<dbReference type="GO" id="GO:0006313">
    <property type="term" value="P:DNA transposition"/>
    <property type="evidence" value="ECO:0007669"/>
    <property type="project" value="UniProtKB-UniRule"/>
</dbReference>
<dbReference type="Proteomes" id="UP000199184">
    <property type="component" value="Unassembled WGS sequence"/>
</dbReference>
<keyword evidence="4 6" id="KW-0238">DNA-binding</keyword>
<comment type="similarity">
    <text evidence="2 6">Belongs to the transposase mutator family.</text>
</comment>
<evidence type="ECO:0000256" key="5">
    <source>
        <dbReference type="ARBA" id="ARBA00023172"/>
    </source>
</evidence>
<evidence type="ECO:0000256" key="2">
    <source>
        <dbReference type="ARBA" id="ARBA00010961"/>
    </source>
</evidence>
<keyword evidence="5 6" id="KW-0233">DNA recombination</keyword>
<dbReference type="Pfam" id="PF00872">
    <property type="entry name" value="Transposase_mut"/>
    <property type="match status" value="1"/>
</dbReference>
<evidence type="ECO:0000313" key="7">
    <source>
        <dbReference type="EMBL" id="SCB55919.1"/>
    </source>
</evidence>
<keyword evidence="8" id="KW-1185">Reference proteome</keyword>
<evidence type="ECO:0000313" key="8">
    <source>
        <dbReference type="Proteomes" id="UP000199184"/>
    </source>
</evidence>
<dbReference type="PANTHER" id="PTHR33217">
    <property type="entry name" value="TRANSPOSASE FOR INSERTION SEQUENCE ELEMENT IS1081"/>
    <property type="match status" value="1"/>
</dbReference>
<protein>
    <recommendedName>
        <fullName evidence="6">Mutator family transposase</fullName>
    </recommendedName>
</protein>
<dbReference type="EMBL" id="FMAI01000060">
    <property type="protein sequence ID" value="SCB55919.1"/>
    <property type="molecule type" value="Genomic_DNA"/>
</dbReference>
<evidence type="ECO:0000256" key="1">
    <source>
        <dbReference type="ARBA" id="ARBA00002190"/>
    </source>
</evidence>
<keyword evidence="6" id="KW-0814">Transposable element</keyword>
<reference evidence="8" key="1">
    <citation type="submission" date="2016-08" db="EMBL/GenBank/DDBJ databases">
        <authorList>
            <person name="Varghese N."/>
            <person name="Submissions Spin"/>
        </authorList>
    </citation>
    <scope>NUCLEOTIDE SEQUENCE [LARGE SCALE GENOMIC DNA]</scope>
    <source>
        <strain evidence="8">ERR11</strain>
    </source>
</reference>
<name>A0A1C3XUM1_9BRAD</name>
<keyword evidence="3 6" id="KW-0815">Transposition</keyword>
<organism evidence="7 8">
    <name type="scientific">Bradyrhizobium shewense</name>
    <dbReference type="NCBI Taxonomy" id="1761772"/>
    <lineage>
        <taxon>Bacteria</taxon>
        <taxon>Pseudomonadati</taxon>
        <taxon>Pseudomonadota</taxon>
        <taxon>Alphaproteobacteria</taxon>
        <taxon>Hyphomicrobiales</taxon>
        <taxon>Nitrobacteraceae</taxon>
        <taxon>Bradyrhizobium</taxon>
    </lineage>
</organism>
<dbReference type="GO" id="GO:0003677">
    <property type="term" value="F:DNA binding"/>
    <property type="evidence" value="ECO:0007669"/>
    <property type="project" value="UniProtKB-UniRule"/>
</dbReference>
<dbReference type="PANTHER" id="PTHR33217:SF7">
    <property type="entry name" value="TRANSPOSASE FOR INSERTION SEQUENCE ELEMENT IS1081"/>
    <property type="match status" value="1"/>
</dbReference>
<proteinExistence type="inferred from homology"/>
<dbReference type="GO" id="GO:0004803">
    <property type="term" value="F:transposase activity"/>
    <property type="evidence" value="ECO:0007669"/>
    <property type="project" value="UniProtKB-UniRule"/>
</dbReference>